<accession>A0A7W5H406</accession>
<keyword evidence="3" id="KW-1185">Reference proteome</keyword>
<dbReference type="RefSeq" id="WP_184303772.1">
    <property type="nucleotide sequence ID" value="NZ_JACHXU010000004.1"/>
</dbReference>
<evidence type="ECO:0000256" key="1">
    <source>
        <dbReference type="SAM" id="MobiDB-lite"/>
    </source>
</evidence>
<dbReference type="AlphaFoldDB" id="A0A7W5H406"/>
<comment type="caution">
    <text evidence="2">The sequence shown here is derived from an EMBL/GenBank/DDBJ whole genome shotgun (WGS) entry which is preliminary data.</text>
</comment>
<proteinExistence type="predicted"/>
<name>A0A7W5H406_9BACT</name>
<feature type="region of interest" description="Disordered" evidence="1">
    <location>
        <begin position="182"/>
        <end position="201"/>
    </location>
</feature>
<feature type="region of interest" description="Disordered" evidence="1">
    <location>
        <begin position="62"/>
        <end position="114"/>
    </location>
</feature>
<reference evidence="2 3" key="1">
    <citation type="submission" date="2020-08" db="EMBL/GenBank/DDBJ databases">
        <title>Genomic Encyclopedia of Type Strains, Phase III (KMG-III): the genomes of soil and plant-associated and newly described type strains.</title>
        <authorList>
            <person name="Whitman W."/>
        </authorList>
    </citation>
    <scope>NUCLEOTIDE SEQUENCE [LARGE SCALE GENOMIC DNA]</scope>
    <source>
        <strain evidence="2 3">CECT 8075</strain>
    </source>
</reference>
<gene>
    <name evidence="2" type="ORF">FHS27_001641</name>
</gene>
<evidence type="ECO:0000313" key="2">
    <source>
        <dbReference type="EMBL" id="MBB3205837.1"/>
    </source>
</evidence>
<feature type="compositionally biased region" description="Acidic residues" evidence="1">
    <location>
        <begin position="102"/>
        <end position="112"/>
    </location>
</feature>
<organism evidence="2 3">
    <name type="scientific">Aporhodopirellula rubra</name>
    <dbReference type="NCBI Taxonomy" id="980271"/>
    <lineage>
        <taxon>Bacteria</taxon>
        <taxon>Pseudomonadati</taxon>
        <taxon>Planctomycetota</taxon>
        <taxon>Planctomycetia</taxon>
        <taxon>Pirellulales</taxon>
        <taxon>Pirellulaceae</taxon>
        <taxon>Aporhodopirellula</taxon>
    </lineage>
</organism>
<evidence type="ECO:0000313" key="3">
    <source>
        <dbReference type="Proteomes" id="UP000536179"/>
    </source>
</evidence>
<dbReference type="EMBL" id="JACHXU010000004">
    <property type="protein sequence ID" value="MBB3205837.1"/>
    <property type="molecule type" value="Genomic_DNA"/>
</dbReference>
<protein>
    <submittedName>
        <fullName evidence="2">Uncharacterized protein</fullName>
    </submittedName>
</protein>
<dbReference type="Proteomes" id="UP000536179">
    <property type="component" value="Unassembled WGS sequence"/>
</dbReference>
<sequence>MFLLKTKHRNRPQIRHQYSVERLEGRLMLAGDMNIGSYVLDGGSVKTDDCETDSGASYRVEDHGIGLDVLDDQPVEEKVVDPPPEQPGTDIEIPVDPSDSSTELEAEEDENDQQVKFGQNQFSDAHEGSSGDQADEFASGESPLIVLPVVTPHTNKKVALAKTDLTTLTDTDELDRFHYFAGREESERDEPDDGNEPSLTRVSLGDHVRRDTFVAMSLLEPRDLSIRETAQQTRTRSVVVARSKEFDESSEPSLEAIHRDLAASDQIFGEQGRVDDWAVASALDHALTELAPDLIPIGGDVPMPSGAEVAVVSNASANIDVCGVFDERSLSSPGEVPGRHSGVQFAAFIFVSTILTQRGGFFQARGNAGRPADPASPNHSEKT</sequence>